<evidence type="ECO:0000256" key="2">
    <source>
        <dbReference type="ARBA" id="ARBA00019044"/>
    </source>
</evidence>
<comment type="function">
    <text evidence="16">Monomeric heme protein which primary function is to store oxygen and facilitate its diffusion within muscle tissues. Reversibly binds oxygen through a pentacoordinated heme iron and enables its timely and efficient release as needed during periods of heightened demand. Depending on the oxidative conditions of tissues and cells, and in addition to its ability to bind oxygen, it also has a nitrite reductase activity whereby it regulates the production of bioactive nitric oxide. Under stress conditions, like hypoxia and anoxia, it also protects cells against reactive oxygen species thanks to its pseudoperoxidase activity.</text>
</comment>
<keyword evidence="7 16" id="KW-0479">Metal-binding</keyword>
<evidence type="ECO:0000256" key="3">
    <source>
        <dbReference type="ARBA" id="ARBA00022448"/>
    </source>
</evidence>
<dbReference type="EMBL" id="KC206067">
    <property type="protein sequence ID" value="AGG38020.1"/>
    <property type="molecule type" value="mRNA"/>
</dbReference>
<sequence length="146" mass="15593">MSDFDTVLASWGKVESNISGLGGEVLTRLFTEHPDTQQLFPKFTGIARGDLAGNAAVADHGKTVLIKLGEIIKAKGSSDTIKPLATTHANKHKIGLNNFNLITEVIIKLFGEKGIWDAAAQDALRKVMASVVNEIGCVYKQLGFAG</sequence>
<evidence type="ECO:0000256" key="10">
    <source>
        <dbReference type="ARBA" id="ARBA00023179"/>
    </source>
</evidence>
<dbReference type="Gene3D" id="6.10.140.2110">
    <property type="match status" value="1"/>
</dbReference>
<gene>
    <name evidence="18" type="primary">Mb</name>
</gene>
<dbReference type="GO" id="GO:0019825">
    <property type="term" value="F:oxygen binding"/>
    <property type="evidence" value="ECO:0007669"/>
    <property type="project" value="UniProtKB-UniRule"/>
</dbReference>
<comment type="subcellular location">
    <subcellularLocation>
        <location evidence="11">Cytoplasm</location>
        <location evidence="11">Sarcoplasm</location>
    </subcellularLocation>
</comment>
<dbReference type="GO" id="GO:0070062">
    <property type="term" value="C:extracellular exosome"/>
    <property type="evidence" value="ECO:0007669"/>
    <property type="project" value="TreeGrafter"/>
</dbReference>
<dbReference type="Pfam" id="PF00042">
    <property type="entry name" value="Globin"/>
    <property type="match status" value="1"/>
</dbReference>
<feature type="domain" description="Globin" evidence="17">
    <location>
        <begin position="1"/>
        <end position="140"/>
    </location>
</feature>
<dbReference type="SUPFAM" id="SSF46458">
    <property type="entry name" value="Globin-like"/>
    <property type="match status" value="1"/>
</dbReference>
<comment type="catalytic activity">
    <reaction evidence="13">
        <text>Fe(III)-heme b-[protein] + nitric oxide + H2O = Fe(II)-heme b-[protein] + nitrite + 2 H(+)</text>
        <dbReference type="Rhea" id="RHEA:77711"/>
        <dbReference type="Rhea" id="RHEA-COMP:18975"/>
        <dbReference type="Rhea" id="RHEA-COMP:18976"/>
        <dbReference type="ChEBI" id="CHEBI:15377"/>
        <dbReference type="ChEBI" id="CHEBI:15378"/>
        <dbReference type="ChEBI" id="CHEBI:16301"/>
        <dbReference type="ChEBI" id="CHEBI:16480"/>
        <dbReference type="ChEBI" id="CHEBI:55376"/>
        <dbReference type="ChEBI" id="CHEBI:60344"/>
    </reaction>
    <physiologicalReaction direction="right-to-left" evidence="13">
        <dbReference type="Rhea" id="RHEA:77713"/>
    </physiologicalReaction>
</comment>
<evidence type="ECO:0000256" key="1">
    <source>
        <dbReference type="ARBA" id="ARBA00008705"/>
    </source>
</evidence>
<keyword evidence="8" id="KW-0560">Oxidoreductase</keyword>
<evidence type="ECO:0000256" key="8">
    <source>
        <dbReference type="ARBA" id="ARBA00023002"/>
    </source>
</evidence>
<organism evidence="18">
    <name type="scientific">Clarias batrachus</name>
    <name type="common">Walking catfish</name>
    <name type="synonym">Silurus batrachus</name>
    <dbReference type="NCBI Taxonomy" id="59899"/>
    <lineage>
        <taxon>Eukaryota</taxon>
        <taxon>Metazoa</taxon>
        <taxon>Chordata</taxon>
        <taxon>Craniata</taxon>
        <taxon>Vertebrata</taxon>
        <taxon>Euteleostomi</taxon>
        <taxon>Actinopterygii</taxon>
        <taxon>Neopterygii</taxon>
        <taxon>Teleostei</taxon>
        <taxon>Ostariophysi</taxon>
        <taxon>Siluriformes</taxon>
        <taxon>Clariidae</taxon>
        <taxon>Clarias</taxon>
    </lineage>
</organism>
<dbReference type="InterPro" id="IPR009050">
    <property type="entry name" value="Globin-like_sf"/>
</dbReference>
<keyword evidence="6 15" id="KW-0561">Oxygen transport</keyword>
<evidence type="ECO:0000256" key="7">
    <source>
        <dbReference type="ARBA" id="ARBA00022723"/>
    </source>
</evidence>
<evidence type="ECO:0000256" key="14">
    <source>
        <dbReference type="ARBA" id="ARBA00049931"/>
    </source>
</evidence>
<dbReference type="PANTHER" id="PTHR47132">
    <property type="entry name" value="MYOGLOBIN"/>
    <property type="match status" value="1"/>
</dbReference>
<keyword evidence="9 16" id="KW-0408">Iron</keyword>
<keyword evidence="5 15" id="KW-0349">Heme</keyword>
<keyword evidence="10 16" id="KW-0514">Muscle protein</keyword>
<dbReference type="GO" id="GO:0005344">
    <property type="term" value="F:oxygen carrier activity"/>
    <property type="evidence" value="ECO:0007669"/>
    <property type="project" value="UniProtKB-UniRule"/>
</dbReference>
<dbReference type="InterPro" id="IPR002335">
    <property type="entry name" value="Myoglobin"/>
</dbReference>
<evidence type="ECO:0000256" key="16">
    <source>
        <dbReference type="RuleBase" id="RU251113"/>
    </source>
</evidence>
<protein>
    <recommendedName>
        <fullName evidence="2 16">Myoglobin</fullName>
    </recommendedName>
</protein>
<comment type="catalytic activity">
    <reaction evidence="14">
        <text>H2O2 + AH2 = A + 2 H2O</text>
        <dbReference type="Rhea" id="RHEA:30275"/>
        <dbReference type="ChEBI" id="CHEBI:13193"/>
        <dbReference type="ChEBI" id="CHEBI:15377"/>
        <dbReference type="ChEBI" id="CHEBI:16240"/>
        <dbReference type="ChEBI" id="CHEBI:17499"/>
    </reaction>
</comment>
<evidence type="ECO:0000256" key="5">
    <source>
        <dbReference type="ARBA" id="ARBA00022617"/>
    </source>
</evidence>
<evidence type="ECO:0000256" key="6">
    <source>
        <dbReference type="ARBA" id="ARBA00022621"/>
    </source>
</evidence>
<comment type="subunit">
    <text evidence="12">Monomeric.</text>
</comment>
<dbReference type="GO" id="GO:0016491">
    <property type="term" value="F:oxidoreductase activity"/>
    <property type="evidence" value="ECO:0007669"/>
    <property type="project" value="UniProtKB-KW"/>
</dbReference>
<accession>M1T4W5</accession>
<dbReference type="PRINTS" id="PR00613">
    <property type="entry name" value="MYOGLOBIN"/>
</dbReference>
<evidence type="ECO:0000313" key="18">
    <source>
        <dbReference type="EMBL" id="AGG38020.1"/>
    </source>
</evidence>
<evidence type="ECO:0000256" key="4">
    <source>
        <dbReference type="ARBA" id="ARBA00022490"/>
    </source>
</evidence>
<dbReference type="InterPro" id="IPR000971">
    <property type="entry name" value="Globin"/>
</dbReference>
<proteinExistence type="evidence at transcript level"/>
<reference evidence="18" key="1">
    <citation type="submission" date="2012-11" db="EMBL/GenBank/DDBJ databases">
        <authorList>
            <person name="Hasan M.M."/>
            <person name="Monir N."/>
            <person name="Kaneko G."/>
            <person name="Ushio H."/>
            <person name="Ochiai Y."/>
        </authorList>
    </citation>
    <scope>NUCLEOTIDE SEQUENCE</scope>
</reference>
<dbReference type="AlphaFoldDB" id="M1T4W5"/>
<evidence type="ECO:0000256" key="11">
    <source>
        <dbReference type="ARBA" id="ARBA00044498"/>
    </source>
</evidence>
<dbReference type="GO" id="GO:0020037">
    <property type="term" value="F:heme binding"/>
    <property type="evidence" value="ECO:0007669"/>
    <property type="project" value="UniProtKB-UniRule"/>
</dbReference>
<dbReference type="Gene3D" id="6.10.140.2100">
    <property type="match status" value="1"/>
</dbReference>
<evidence type="ECO:0000256" key="12">
    <source>
        <dbReference type="ARBA" id="ARBA00044514"/>
    </source>
</evidence>
<evidence type="ECO:0000259" key="17">
    <source>
        <dbReference type="PROSITE" id="PS01033"/>
    </source>
</evidence>
<evidence type="ECO:0000256" key="13">
    <source>
        <dbReference type="ARBA" id="ARBA00048118"/>
    </source>
</evidence>
<name>M1T4W5_CLABA</name>
<dbReference type="GO" id="GO:0046872">
    <property type="term" value="F:metal ion binding"/>
    <property type="evidence" value="ECO:0007669"/>
    <property type="project" value="UniProtKB-KW"/>
</dbReference>
<keyword evidence="3 15" id="KW-0813">Transport</keyword>
<evidence type="ECO:0000256" key="9">
    <source>
        <dbReference type="ARBA" id="ARBA00023004"/>
    </source>
</evidence>
<dbReference type="PROSITE" id="PS01033">
    <property type="entry name" value="GLOBIN"/>
    <property type="match status" value="1"/>
</dbReference>
<evidence type="ECO:0000256" key="15">
    <source>
        <dbReference type="RuleBase" id="RU000356"/>
    </source>
</evidence>
<comment type="similarity">
    <text evidence="1 15">Belongs to the globin family.</text>
</comment>
<keyword evidence="4" id="KW-0963">Cytoplasm</keyword>
<dbReference type="GO" id="GO:0016528">
    <property type="term" value="C:sarcoplasm"/>
    <property type="evidence" value="ECO:0007669"/>
    <property type="project" value="UniProtKB-SubCell"/>
</dbReference>
<dbReference type="PANTHER" id="PTHR47132:SF1">
    <property type="entry name" value="MYOGLOBIN"/>
    <property type="match status" value="1"/>
</dbReference>